<name>A0A6M9PWP6_9BURK</name>
<sequence>MAVTKKQTLEELKQLEKKYESLVWYARKSPEQIATFPRLQDAIDRVEQQYPNETADLRSARTGDWSHGFNSGMLAATRLAQELMKFEPEVAYVNFPDLMT</sequence>
<dbReference type="AlphaFoldDB" id="A0A6M9PWP6"/>
<dbReference type="Proteomes" id="UP000503312">
    <property type="component" value="Chromosome"/>
</dbReference>
<reference evidence="1 2" key="1">
    <citation type="submission" date="2018-04" db="EMBL/GenBank/DDBJ databases">
        <title>Polynucleobacter sp. UH21B genome.</title>
        <authorList>
            <person name="Hahn M.W."/>
        </authorList>
    </citation>
    <scope>NUCLEOTIDE SEQUENCE [LARGE SCALE GENOMIC DNA]</scope>
    <source>
        <strain evidence="1 2">MWH-UH21B</strain>
    </source>
</reference>
<proteinExistence type="predicted"/>
<dbReference type="EMBL" id="CP028942">
    <property type="protein sequence ID" value="QKM64691.1"/>
    <property type="molecule type" value="Genomic_DNA"/>
</dbReference>
<evidence type="ECO:0000313" key="1">
    <source>
        <dbReference type="EMBL" id="QKM64691.1"/>
    </source>
</evidence>
<keyword evidence="2" id="KW-1185">Reference proteome</keyword>
<dbReference type="RefSeq" id="WP_173955731.1">
    <property type="nucleotide sequence ID" value="NZ_CP028942.1"/>
</dbReference>
<evidence type="ECO:0000313" key="2">
    <source>
        <dbReference type="Proteomes" id="UP000503312"/>
    </source>
</evidence>
<dbReference type="KEGG" id="ptrp:DCO17_05240"/>
<accession>A0A6M9PWP6</accession>
<organism evidence="1 2">
    <name type="scientific">Polynucleobacter tropicus</name>
    <dbReference type="NCBI Taxonomy" id="1743174"/>
    <lineage>
        <taxon>Bacteria</taxon>
        <taxon>Pseudomonadati</taxon>
        <taxon>Pseudomonadota</taxon>
        <taxon>Betaproteobacteria</taxon>
        <taxon>Burkholderiales</taxon>
        <taxon>Burkholderiaceae</taxon>
        <taxon>Polynucleobacter</taxon>
    </lineage>
</organism>
<gene>
    <name evidence="1" type="ORF">DCO17_05240</name>
</gene>
<protein>
    <submittedName>
        <fullName evidence="1">Uncharacterized protein</fullName>
    </submittedName>
</protein>